<keyword evidence="6 14" id="KW-0227">DNA damage</keyword>
<dbReference type="KEGG" id="slb:AWJ20_4807"/>
<evidence type="ECO:0000256" key="5">
    <source>
        <dbReference type="ARBA" id="ARBA00022723"/>
    </source>
</evidence>
<evidence type="ECO:0000256" key="10">
    <source>
        <dbReference type="ARBA" id="ARBA00023163"/>
    </source>
</evidence>
<comment type="similarity">
    <text evidence="3 14">Belongs to the TFB4 family.</text>
</comment>
<evidence type="ECO:0000256" key="9">
    <source>
        <dbReference type="ARBA" id="ARBA00023015"/>
    </source>
</evidence>
<evidence type="ECO:0000313" key="16">
    <source>
        <dbReference type="EMBL" id="ANB13856.1"/>
    </source>
</evidence>
<dbReference type="Gene3D" id="3.40.50.410">
    <property type="entry name" value="von Willebrand factor, type A domain"/>
    <property type="match status" value="1"/>
</dbReference>
<dbReference type="GeneID" id="30036979"/>
<dbReference type="Pfam" id="PF03850">
    <property type="entry name" value="Tfb4"/>
    <property type="match status" value="1"/>
</dbReference>
<evidence type="ECO:0000256" key="4">
    <source>
        <dbReference type="ARBA" id="ARBA00021280"/>
    </source>
</evidence>
<dbReference type="EMBL" id="CP014502">
    <property type="protein sequence ID" value="ANB13856.1"/>
    <property type="molecule type" value="Genomic_DNA"/>
</dbReference>
<dbReference type="GO" id="GO:0000439">
    <property type="term" value="C:transcription factor TFIIH core complex"/>
    <property type="evidence" value="ECO:0007669"/>
    <property type="project" value="UniProtKB-UniRule"/>
</dbReference>
<reference evidence="16 17" key="1">
    <citation type="submission" date="2016-02" db="EMBL/GenBank/DDBJ databases">
        <title>Complete genome sequence and transcriptome regulation of the pentose utilising yeast Sugiyamaella lignohabitans.</title>
        <authorList>
            <person name="Bellasio M."/>
            <person name="Peymann A."/>
            <person name="Valli M."/>
            <person name="Sipitzky M."/>
            <person name="Graf A."/>
            <person name="Sauer M."/>
            <person name="Marx H."/>
            <person name="Mattanovich D."/>
        </authorList>
    </citation>
    <scope>NUCLEOTIDE SEQUENCE [LARGE SCALE GENOMIC DNA]</scope>
    <source>
        <strain evidence="16 17">CBS 10342</strain>
    </source>
</reference>
<dbReference type="AlphaFoldDB" id="A0A167EB47"/>
<dbReference type="InterPro" id="IPR036465">
    <property type="entry name" value="vWFA_dom_sf"/>
</dbReference>
<comment type="subunit">
    <text evidence="14">Component of the 7-subunit TFIIH core complex composed of XPB/SSL2, XPD/RAD3, SSL1, TFB1, TFB2, TFB4 and TFB5, which is active in NER. The core complex associates with the 3-subunit CTD-kinase module TFIIK composed of CCL1, KIN28 and TFB3 to form the 10-subunit holoenzyme (holo-TFIIH) active in transcription.</text>
</comment>
<proteinExistence type="inferred from homology"/>
<dbReference type="GO" id="GO:0006289">
    <property type="term" value="P:nucleotide-excision repair"/>
    <property type="evidence" value="ECO:0007669"/>
    <property type="project" value="UniProtKB-UniRule"/>
</dbReference>
<dbReference type="PANTHER" id="PTHR12831:SF0">
    <property type="entry name" value="GENERAL TRANSCRIPTION FACTOR IIH SUBUNIT 3"/>
    <property type="match status" value="1"/>
</dbReference>
<evidence type="ECO:0000256" key="7">
    <source>
        <dbReference type="ARBA" id="ARBA00022771"/>
    </source>
</evidence>
<dbReference type="OrthoDB" id="17307at2759"/>
<evidence type="ECO:0000256" key="8">
    <source>
        <dbReference type="ARBA" id="ARBA00022833"/>
    </source>
</evidence>
<feature type="region of interest" description="Disordered" evidence="15">
    <location>
        <begin position="1"/>
        <end position="25"/>
    </location>
</feature>
<dbReference type="RefSeq" id="XP_018736333.1">
    <property type="nucleotide sequence ID" value="XM_018881901.1"/>
</dbReference>
<dbReference type="GO" id="GO:0006355">
    <property type="term" value="P:regulation of DNA-templated transcription"/>
    <property type="evidence" value="ECO:0007669"/>
    <property type="project" value="InterPro"/>
</dbReference>
<keyword evidence="10 14" id="KW-0804">Transcription</keyword>
<comment type="subcellular location">
    <subcellularLocation>
        <location evidence="2 14">Nucleus</location>
    </subcellularLocation>
</comment>
<keyword evidence="9 14" id="KW-0805">Transcription regulation</keyword>
<sequence length="350" mass="37753">MNAVDDTHASLGGSERTGSDEHPTLLGIVLDTNPTAWAELENKLSLKEAVESLLIFINAHLSLNNANRVAVIAAHTTGAKFLYPKPPSSSFENGSQSGHTSLKAMSGTTGTANIFDRQTMYRQFREVDEAVVGELDRLVSSATEKSVRSTQSAVSGALSLALTYINRVNSNEDEVKTHARILLVSVSGDLSSQYIPTMNCIFAAQKKRIPIDVCKLAGDTVFLQQASDSTNGTYMKLDHPRGLVQYLLSAFLVDPAILPHVNLSTQRDVDFRAACFVTKTVVDIGCVCSVCLCIMSKVPADGSCPMCGTVYDPQALQKINRKPMVIVKKKPKKKKAKLDSTPVGTPSPIP</sequence>
<dbReference type="InterPro" id="IPR004600">
    <property type="entry name" value="TFIIH_Tfb4/GTF2H3"/>
</dbReference>
<evidence type="ECO:0000256" key="2">
    <source>
        <dbReference type="ARBA" id="ARBA00004123"/>
    </source>
</evidence>
<keyword evidence="5 14" id="KW-0479">Metal-binding</keyword>
<keyword evidence="17" id="KW-1185">Reference proteome</keyword>
<accession>A0A167EB47</accession>
<evidence type="ECO:0000256" key="3">
    <source>
        <dbReference type="ARBA" id="ARBA00005273"/>
    </source>
</evidence>
<dbReference type="PANTHER" id="PTHR12831">
    <property type="entry name" value="TRANSCRIPTION INITIATION FACTOR IIH TFIIH , POLYPEPTIDE 3-RELATED"/>
    <property type="match status" value="1"/>
</dbReference>
<evidence type="ECO:0000256" key="6">
    <source>
        <dbReference type="ARBA" id="ARBA00022763"/>
    </source>
</evidence>
<protein>
    <recommendedName>
        <fullName evidence="4 14">General transcription and DNA repair factor IIH subunit TFB4</fullName>
        <shortName evidence="14">TFIIH subunit TFB4</shortName>
    </recommendedName>
    <alternativeName>
        <fullName evidence="13 14">RNA polymerase II transcription factor B subunit 4</fullName>
    </alternativeName>
</protein>
<keyword evidence="12 14" id="KW-0539">Nucleus</keyword>
<dbReference type="GO" id="GO:0005675">
    <property type="term" value="C:transcription factor TFIIH holo complex"/>
    <property type="evidence" value="ECO:0007669"/>
    <property type="project" value="UniProtKB-UniRule"/>
</dbReference>
<keyword evidence="7 14" id="KW-0863">Zinc-finger</keyword>
<evidence type="ECO:0000256" key="11">
    <source>
        <dbReference type="ARBA" id="ARBA00023204"/>
    </source>
</evidence>
<evidence type="ECO:0000313" key="17">
    <source>
        <dbReference type="Proteomes" id="UP000189580"/>
    </source>
</evidence>
<comment type="function">
    <text evidence="1 14">Component of the general transcription and DNA repair factor IIH (TFIIH) core complex, which is involved in general and transcription-coupled nucleotide excision repair (NER) of damaged DNA and, when complexed to TFIIK, in RNA transcription by RNA polymerase II. In NER, TFIIH acts by opening DNA around the lesion to allow the excision of the damaged oligonucleotide and its replacement by a new DNA fragment. In transcription, TFIIH has an essential role in transcription initiation. When the pre-initiation complex (PIC) has been established, TFIIH is required for promoter opening and promoter escape. Phosphorylation of the C-terminal tail (CTD) of the largest subunit of RNA polymerase II by the kinase module TFIIK controls the initiation of transcription.</text>
</comment>
<evidence type="ECO:0000256" key="14">
    <source>
        <dbReference type="RuleBase" id="RU368090"/>
    </source>
</evidence>
<evidence type="ECO:0000256" key="13">
    <source>
        <dbReference type="ARBA" id="ARBA00033341"/>
    </source>
</evidence>
<name>A0A167EB47_9ASCO</name>
<dbReference type="Proteomes" id="UP000189580">
    <property type="component" value="Chromosome d"/>
</dbReference>
<dbReference type="GO" id="GO:0008270">
    <property type="term" value="F:zinc ion binding"/>
    <property type="evidence" value="ECO:0007669"/>
    <property type="project" value="UniProtKB-KW"/>
</dbReference>
<keyword evidence="8 14" id="KW-0862">Zinc</keyword>
<evidence type="ECO:0000256" key="15">
    <source>
        <dbReference type="SAM" id="MobiDB-lite"/>
    </source>
</evidence>
<organism evidence="16 17">
    <name type="scientific">Sugiyamaella lignohabitans</name>
    <dbReference type="NCBI Taxonomy" id="796027"/>
    <lineage>
        <taxon>Eukaryota</taxon>
        <taxon>Fungi</taxon>
        <taxon>Dikarya</taxon>
        <taxon>Ascomycota</taxon>
        <taxon>Saccharomycotina</taxon>
        <taxon>Dipodascomycetes</taxon>
        <taxon>Dipodascales</taxon>
        <taxon>Trichomonascaceae</taxon>
        <taxon>Sugiyamaella</taxon>
    </lineage>
</organism>
<evidence type="ECO:0000256" key="12">
    <source>
        <dbReference type="ARBA" id="ARBA00023242"/>
    </source>
</evidence>
<evidence type="ECO:0000256" key="1">
    <source>
        <dbReference type="ARBA" id="ARBA00002817"/>
    </source>
</evidence>
<gene>
    <name evidence="16" type="primary">TFB4</name>
    <name evidence="16" type="ORF">AWJ20_4807</name>
</gene>
<feature type="region of interest" description="Disordered" evidence="15">
    <location>
        <begin position="329"/>
        <end position="350"/>
    </location>
</feature>
<keyword evidence="11 14" id="KW-0234">DNA repair</keyword>